<dbReference type="InterPro" id="IPR007324">
    <property type="entry name" value="Sugar-bd_dom_put"/>
</dbReference>
<evidence type="ECO:0000256" key="2">
    <source>
        <dbReference type="ARBA" id="ARBA00023015"/>
    </source>
</evidence>
<dbReference type="Pfam" id="PF21715">
    <property type="entry name" value="CggR_N"/>
    <property type="match status" value="1"/>
</dbReference>
<organism evidence="7 8">
    <name type="scientific">Senegalia massiliensis</name>
    <dbReference type="NCBI Taxonomy" id="1720316"/>
    <lineage>
        <taxon>Bacteria</taxon>
        <taxon>Bacillati</taxon>
        <taxon>Bacillota</taxon>
        <taxon>Clostridia</taxon>
        <taxon>Eubacteriales</taxon>
        <taxon>Clostridiaceae</taxon>
        <taxon>Senegalia</taxon>
    </lineage>
</organism>
<dbReference type="SUPFAM" id="SSF46785">
    <property type="entry name" value="Winged helix' DNA-binding domain"/>
    <property type="match status" value="1"/>
</dbReference>
<reference evidence="7 8" key="1">
    <citation type="submission" date="2018-08" db="EMBL/GenBank/DDBJ databases">
        <title>Murine metabolic-syndrome-specific gut microbial biobank.</title>
        <authorList>
            <person name="Liu C."/>
        </authorList>
    </citation>
    <scope>NUCLEOTIDE SEQUENCE [LARGE SCALE GENOMIC DNA]</scope>
    <source>
        <strain evidence="7 8">583</strain>
    </source>
</reference>
<evidence type="ECO:0000256" key="1">
    <source>
        <dbReference type="ARBA" id="ARBA00010466"/>
    </source>
</evidence>
<protein>
    <submittedName>
        <fullName evidence="7">Sugar-binding transcriptional regulator</fullName>
    </submittedName>
</protein>
<gene>
    <name evidence="7" type="ORF">D3Z33_00590</name>
</gene>
<dbReference type="OrthoDB" id="9793820at2"/>
<evidence type="ECO:0000256" key="3">
    <source>
        <dbReference type="ARBA" id="ARBA00023125"/>
    </source>
</evidence>
<dbReference type="Pfam" id="PF04198">
    <property type="entry name" value="Sugar-bind"/>
    <property type="match status" value="1"/>
</dbReference>
<dbReference type="InterPro" id="IPR048715">
    <property type="entry name" value="CggR_N"/>
</dbReference>
<keyword evidence="8" id="KW-1185">Reference proteome</keyword>
<dbReference type="PANTHER" id="PTHR34294:SF5">
    <property type="entry name" value="CENTRAL GLYCOLYTIC GENES REGULATOR"/>
    <property type="match status" value="1"/>
</dbReference>
<dbReference type="AlphaFoldDB" id="A0A845QT16"/>
<keyword evidence="2" id="KW-0805">Transcription regulation</keyword>
<dbReference type="GO" id="GO:0030246">
    <property type="term" value="F:carbohydrate binding"/>
    <property type="evidence" value="ECO:0007669"/>
    <property type="project" value="InterPro"/>
</dbReference>
<proteinExistence type="inferred from homology"/>
<evidence type="ECO:0000313" key="8">
    <source>
        <dbReference type="Proteomes" id="UP000467132"/>
    </source>
</evidence>
<dbReference type="GO" id="GO:0003677">
    <property type="term" value="F:DNA binding"/>
    <property type="evidence" value="ECO:0007669"/>
    <property type="project" value="UniProtKB-KW"/>
</dbReference>
<feature type="domain" description="CggR N-terminal DNA binding" evidence="6">
    <location>
        <begin position="19"/>
        <end position="88"/>
    </location>
</feature>
<dbReference type="InterPro" id="IPR036388">
    <property type="entry name" value="WH-like_DNA-bd_sf"/>
</dbReference>
<evidence type="ECO:0000256" key="4">
    <source>
        <dbReference type="ARBA" id="ARBA00023163"/>
    </source>
</evidence>
<dbReference type="SUPFAM" id="SSF100950">
    <property type="entry name" value="NagB/RpiA/CoA transferase-like"/>
    <property type="match status" value="1"/>
</dbReference>
<dbReference type="Gene3D" id="3.40.50.1360">
    <property type="match status" value="1"/>
</dbReference>
<keyword evidence="4" id="KW-0804">Transcription</keyword>
<dbReference type="InterPro" id="IPR036390">
    <property type="entry name" value="WH_DNA-bd_sf"/>
</dbReference>
<comment type="similarity">
    <text evidence="1">Belongs to the SorC transcriptional regulatory family.</text>
</comment>
<dbReference type="PANTHER" id="PTHR34294">
    <property type="entry name" value="TRANSCRIPTIONAL REGULATOR-RELATED"/>
    <property type="match status" value="1"/>
</dbReference>
<feature type="domain" description="Sugar-binding" evidence="5">
    <location>
        <begin position="93"/>
        <end position="338"/>
    </location>
</feature>
<dbReference type="InterPro" id="IPR051054">
    <property type="entry name" value="SorC_transcr_regulators"/>
</dbReference>
<dbReference type="EMBL" id="QXXA01000001">
    <property type="protein sequence ID" value="NBI05351.1"/>
    <property type="molecule type" value="Genomic_DNA"/>
</dbReference>
<accession>A0A845QT16</accession>
<dbReference type="Gene3D" id="1.10.10.10">
    <property type="entry name" value="Winged helix-like DNA-binding domain superfamily/Winged helix DNA-binding domain"/>
    <property type="match status" value="1"/>
</dbReference>
<dbReference type="RefSeq" id="WP_160195861.1">
    <property type="nucleotide sequence ID" value="NZ_QXXA01000001.1"/>
</dbReference>
<evidence type="ECO:0000313" key="7">
    <source>
        <dbReference type="EMBL" id="NBI05351.1"/>
    </source>
</evidence>
<sequence length="341" mass="37998">MKDIINLQKKIMPEMIELLNKRYNILRTVYYNSPIGRRTLANSLGIGERAIRTEVDILKKQGLLEVKSMGMNVTEVGINIIDDLKEFIYELRDLSILEEKLKKILNLKNIYVVPGDFDNDQYILSDIGKEASKHILNTINDNNILGITGGTTMAEVANNMPNVHNLKDILVLPARGGIGKDLKTQSNNIAAKIAEKLNGSYKLLHIPDNIGKEALDTLMKFDEIKSLIDSIKKIDVLVFGIGRADTMAERRNLSEDIIDSLRTNKAVSEAFGYYFDTFGNIVRESNTVGLNLKDFKRIKNVIGIAAGAKKSEAILAITALRNDLTLIVDEGAARSILKKVK</sequence>
<evidence type="ECO:0000259" key="5">
    <source>
        <dbReference type="Pfam" id="PF04198"/>
    </source>
</evidence>
<dbReference type="InterPro" id="IPR037171">
    <property type="entry name" value="NagB/RpiA_transferase-like"/>
</dbReference>
<name>A0A845QT16_9CLOT</name>
<comment type="caution">
    <text evidence="7">The sequence shown here is derived from an EMBL/GenBank/DDBJ whole genome shotgun (WGS) entry which is preliminary data.</text>
</comment>
<evidence type="ECO:0000259" key="6">
    <source>
        <dbReference type="Pfam" id="PF21715"/>
    </source>
</evidence>
<keyword evidence="3" id="KW-0238">DNA-binding</keyword>
<dbReference type="Proteomes" id="UP000467132">
    <property type="component" value="Unassembled WGS sequence"/>
</dbReference>